<sequence length="165" mass="18843">MRSLRLSIPNQTPTGNLRAAGPIQADRSIATDTIARRELRREATVNILNLAKMVKTKRCKTETSENVPESNAIDCLQSSAATARDRDDGAMPLQPPDMLMRQQSHAKRRSPFQEAQRFQESGLTRFIRVTESIISWIWIAPQKLDRRILESTPIKIFYLSKMKHL</sequence>
<dbReference type="Proteomes" id="UP000680989">
    <property type="component" value="Plasmid pRS"/>
</dbReference>
<name>A0ABX7ZZK5_9RALS</name>
<evidence type="ECO:0000313" key="2">
    <source>
        <dbReference type="Proteomes" id="UP000680989"/>
    </source>
</evidence>
<dbReference type="EMBL" id="CP046675">
    <property type="protein sequence ID" value="QUP60915.1"/>
    <property type="molecule type" value="Genomic_DNA"/>
</dbReference>
<accession>A0ABX7ZZK5</accession>
<proteinExistence type="predicted"/>
<keyword evidence="1" id="KW-0614">Plasmid</keyword>
<evidence type="ECO:0000313" key="1">
    <source>
        <dbReference type="EMBL" id="QUP60915.1"/>
    </source>
</evidence>
<geneLocation type="plasmid" evidence="1 2">
    <name>pRS</name>
</geneLocation>
<keyword evidence="2" id="KW-1185">Reference proteome</keyword>
<organism evidence="1 2">
    <name type="scientific">Ralstonia nicotianae</name>
    <dbReference type="NCBI Taxonomy" id="3037696"/>
    <lineage>
        <taxon>Bacteria</taxon>
        <taxon>Pseudomonadati</taxon>
        <taxon>Pseudomonadota</taxon>
        <taxon>Betaproteobacteria</taxon>
        <taxon>Burkholderiales</taxon>
        <taxon>Burkholderiaceae</taxon>
        <taxon>Ralstonia</taxon>
        <taxon>Ralstonia solanacearum species complex</taxon>
    </lineage>
</organism>
<reference evidence="2" key="1">
    <citation type="submission" date="2019-12" db="EMBL/GenBank/DDBJ databases">
        <title>Whole-genome sequence of tobacco pathogen Ralstonia pseudosolanacearum strain RS, originating from Yunnan province of China.</title>
        <authorList>
            <person name="Lu C.-H."/>
        </authorList>
    </citation>
    <scope>NUCLEOTIDE SEQUENCE [LARGE SCALE GENOMIC DNA]</scope>
    <source>
        <strain evidence="2">RS</strain>
        <plasmid evidence="2">pRS</plasmid>
    </source>
</reference>
<gene>
    <name evidence="1" type="ORF">GO999_20530</name>
</gene>
<dbReference type="RefSeq" id="WP_127592251.1">
    <property type="nucleotide sequence ID" value="NZ_CP046675.1"/>
</dbReference>
<protein>
    <submittedName>
        <fullName evidence="1">Uncharacterized protein</fullName>
    </submittedName>
</protein>